<organism evidence="2 3">
    <name type="scientific">Bacillus phage vB_BceS-MY192</name>
    <dbReference type="NCBI Taxonomy" id="1759525"/>
    <lineage>
        <taxon>Viruses</taxon>
        <taxon>Duplodnaviria</taxon>
        <taxon>Heunggongvirae</taxon>
        <taxon>Uroviricota</taxon>
        <taxon>Caudoviricetes</taxon>
        <taxon>Hubeivirus</taxon>
        <taxon>Hubeivirus MY192</taxon>
    </lineage>
</organism>
<evidence type="ECO:0000313" key="2">
    <source>
        <dbReference type="EMBL" id="ALV83479.1"/>
    </source>
</evidence>
<dbReference type="GeneID" id="55599475"/>
<dbReference type="RefSeq" id="YP_009830061.1">
    <property type="nucleotide sequence ID" value="NC_048633.1"/>
</dbReference>
<dbReference type="KEGG" id="vg:55599475"/>
<name>A0A0U3ULN1_9CAUD</name>
<dbReference type="EMBL" id="KT725776">
    <property type="protein sequence ID" value="ALV83479.1"/>
    <property type="molecule type" value="Genomic_DNA"/>
</dbReference>
<proteinExistence type="predicted"/>
<accession>A0A0U3ULN1</accession>
<evidence type="ECO:0000313" key="3">
    <source>
        <dbReference type="Proteomes" id="UP000260420"/>
    </source>
</evidence>
<feature type="transmembrane region" description="Helical" evidence="1">
    <location>
        <begin position="16"/>
        <end position="37"/>
    </location>
</feature>
<keyword evidence="1" id="KW-0812">Transmembrane</keyword>
<keyword evidence="3" id="KW-1185">Reference proteome</keyword>
<keyword evidence="1" id="KW-0472">Membrane</keyword>
<dbReference type="Proteomes" id="UP000260420">
    <property type="component" value="Segment"/>
</dbReference>
<reference evidence="2 3" key="1">
    <citation type="journal article" date="2016" name="Genome Announc.">
        <title>Genome Sequence of Bacillus cereus Phage vB_BceS-MY192.</title>
        <authorList>
            <person name="Yang Y."/>
            <person name="Zhan L."/>
            <person name="Chen J."/>
            <person name="Zhang Y."/>
            <person name="Sun Y."/>
            <person name="Yang Z."/>
            <person name="Jiang L."/>
            <person name="Zhu H."/>
            <person name="Zhang Y."/>
            <person name="Lu Y."/>
            <person name="Mei L."/>
        </authorList>
    </citation>
    <scope>NUCLEOTIDE SEQUENCE [LARGE SCALE GENOMIC DNA]</scope>
</reference>
<keyword evidence="1" id="KW-1133">Transmembrane helix</keyword>
<sequence length="38" mass="4124">MYSSADFEGLGKMIKWAVFIGSIGLIGIGVVIGWFVFN</sequence>
<evidence type="ECO:0000256" key="1">
    <source>
        <dbReference type="SAM" id="Phobius"/>
    </source>
</evidence>
<protein>
    <submittedName>
        <fullName evidence="2">Uncharacterized protein</fullName>
    </submittedName>
</protein>